<dbReference type="InterPro" id="IPR014717">
    <property type="entry name" value="Transl_elong_EF1B/ribsomal_bS6"/>
</dbReference>
<evidence type="ECO:0000256" key="2">
    <source>
        <dbReference type="ARBA" id="ARBA00022980"/>
    </source>
</evidence>
<feature type="region of interest" description="Disordered" evidence="7">
    <location>
        <begin position="98"/>
        <end position="118"/>
    </location>
</feature>
<dbReference type="SUPFAM" id="SSF54995">
    <property type="entry name" value="Ribosomal protein S6"/>
    <property type="match status" value="1"/>
</dbReference>
<evidence type="ECO:0000256" key="3">
    <source>
        <dbReference type="ARBA" id="ARBA00023274"/>
    </source>
</evidence>
<dbReference type="GO" id="GO:0003735">
    <property type="term" value="F:structural constituent of ribosome"/>
    <property type="evidence" value="ECO:0007669"/>
    <property type="project" value="InterPro"/>
</dbReference>
<dbReference type="EMBL" id="DRND01000344">
    <property type="protein sequence ID" value="HFC47093.1"/>
    <property type="molecule type" value="Genomic_DNA"/>
</dbReference>
<dbReference type="CDD" id="cd00473">
    <property type="entry name" value="bS6"/>
    <property type="match status" value="1"/>
</dbReference>
<dbReference type="Gene3D" id="3.30.70.60">
    <property type="match status" value="1"/>
</dbReference>
<evidence type="ECO:0000256" key="4">
    <source>
        <dbReference type="ARBA" id="ARBA00035104"/>
    </source>
</evidence>
<evidence type="ECO:0000256" key="7">
    <source>
        <dbReference type="SAM" id="MobiDB-lite"/>
    </source>
</evidence>
<dbReference type="GO" id="GO:0005840">
    <property type="term" value="C:ribosome"/>
    <property type="evidence" value="ECO:0007669"/>
    <property type="project" value="UniProtKB-KW"/>
</dbReference>
<accession>A0A7V2SWU2</accession>
<evidence type="ECO:0000256" key="5">
    <source>
        <dbReference type="ARBA" id="ARBA00035294"/>
    </source>
</evidence>
<evidence type="ECO:0000313" key="8">
    <source>
        <dbReference type="EMBL" id="HFC47093.1"/>
    </source>
</evidence>
<name>A0A7V2SWU2_9BACT</name>
<sequence length="118" mass="13667">MDKRFYETFFLIHPEKNDEERQDLIERLKKIVEDHGGTVFTVDPWPLRTLAYRVQKQTKGYYCLMEYEATGDTIQELTRIMRIDDRVMKFMTLKKEKGWTPPEAGASSEGAASEAAGA</sequence>
<comment type="similarity">
    <text evidence="1 6">Belongs to the bacterial ribosomal protein bS6 family.</text>
</comment>
<keyword evidence="2 6" id="KW-0689">Ribosomal protein</keyword>
<keyword evidence="6" id="KW-0694">RNA-binding</keyword>
<dbReference type="GO" id="GO:0070181">
    <property type="term" value="F:small ribosomal subunit rRNA binding"/>
    <property type="evidence" value="ECO:0007669"/>
    <property type="project" value="TreeGrafter"/>
</dbReference>
<organism evidence="8">
    <name type="scientific">Dissulfuribacter thermophilus</name>
    <dbReference type="NCBI Taxonomy" id="1156395"/>
    <lineage>
        <taxon>Bacteria</taxon>
        <taxon>Pseudomonadati</taxon>
        <taxon>Thermodesulfobacteriota</taxon>
        <taxon>Dissulfuribacteria</taxon>
        <taxon>Dissulfuribacterales</taxon>
        <taxon>Dissulfuribacteraceae</taxon>
        <taxon>Dissulfuribacter</taxon>
    </lineage>
</organism>
<dbReference type="PANTHER" id="PTHR21011">
    <property type="entry name" value="MITOCHONDRIAL 28S RIBOSOMAL PROTEIN S6"/>
    <property type="match status" value="1"/>
</dbReference>
<dbReference type="Proteomes" id="UP000885797">
    <property type="component" value="Unassembled WGS sequence"/>
</dbReference>
<dbReference type="Pfam" id="PF01250">
    <property type="entry name" value="Ribosomal_S6"/>
    <property type="match status" value="1"/>
</dbReference>
<dbReference type="HAMAP" id="MF_00360">
    <property type="entry name" value="Ribosomal_bS6"/>
    <property type="match status" value="1"/>
</dbReference>
<dbReference type="NCBIfam" id="TIGR00166">
    <property type="entry name" value="S6"/>
    <property type="match status" value="1"/>
</dbReference>
<dbReference type="GO" id="GO:1990904">
    <property type="term" value="C:ribonucleoprotein complex"/>
    <property type="evidence" value="ECO:0007669"/>
    <property type="project" value="UniProtKB-KW"/>
</dbReference>
<dbReference type="InterPro" id="IPR035980">
    <property type="entry name" value="Ribosomal_bS6_sf"/>
</dbReference>
<dbReference type="InterPro" id="IPR020814">
    <property type="entry name" value="Ribosomal_S6_plastid/chlpt"/>
</dbReference>
<gene>
    <name evidence="6 8" type="primary">rpsF</name>
    <name evidence="8" type="ORF">ENJ63_04345</name>
</gene>
<reference evidence="8" key="1">
    <citation type="journal article" date="2020" name="mSystems">
        <title>Genome- and Community-Level Interaction Insights into Carbon Utilization and Element Cycling Functions of Hydrothermarchaeota in Hydrothermal Sediment.</title>
        <authorList>
            <person name="Zhou Z."/>
            <person name="Liu Y."/>
            <person name="Xu W."/>
            <person name="Pan J."/>
            <person name="Luo Z.H."/>
            <person name="Li M."/>
        </authorList>
    </citation>
    <scope>NUCLEOTIDE SEQUENCE [LARGE SCALE GENOMIC DNA]</scope>
    <source>
        <strain evidence="8">HyVt-503</strain>
    </source>
</reference>
<dbReference type="PANTHER" id="PTHR21011:SF1">
    <property type="entry name" value="SMALL RIBOSOMAL SUBUNIT PROTEIN BS6M"/>
    <property type="match status" value="1"/>
</dbReference>
<dbReference type="GO" id="GO:0006412">
    <property type="term" value="P:translation"/>
    <property type="evidence" value="ECO:0007669"/>
    <property type="project" value="UniProtKB-UniRule"/>
</dbReference>
<feature type="compositionally biased region" description="Low complexity" evidence="7">
    <location>
        <begin position="103"/>
        <end position="118"/>
    </location>
</feature>
<keyword evidence="3 6" id="KW-0687">Ribonucleoprotein</keyword>
<dbReference type="InterPro" id="IPR000529">
    <property type="entry name" value="Ribosomal_bS6"/>
</dbReference>
<evidence type="ECO:0000256" key="6">
    <source>
        <dbReference type="HAMAP-Rule" id="MF_00360"/>
    </source>
</evidence>
<comment type="function">
    <text evidence="4 6">Binds together with bS18 to 16S ribosomal RNA.</text>
</comment>
<evidence type="ECO:0000256" key="1">
    <source>
        <dbReference type="ARBA" id="ARBA00009512"/>
    </source>
</evidence>
<protein>
    <recommendedName>
        <fullName evidence="5 6">Small ribosomal subunit protein bS6</fullName>
    </recommendedName>
</protein>
<proteinExistence type="inferred from homology"/>
<dbReference type="AlphaFoldDB" id="A0A7V2SWU2"/>
<comment type="caution">
    <text evidence="8">The sequence shown here is derived from an EMBL/GenBank/DDBJ whole genome shotgun (WGS) entry which is preliminary data.</text>
</comment>
<dbReference type="GO" id="GO:0005737">
    <property type="term" value="C:cytoplasm"/>
    <property type="evidence" value="ECO:0007669"/>
    <property type="project" value="UniProtKB-ARBA"/>
</dbReference>
<keyword evidence="6" id="KW-0699">rRNA-binding</keyword>